<dbReference type="AlphaFoldDB" id="A0A7X1ZG15"/>
<name>A0A7X1ZG15_9PROT</name>
<reference evidence="3 4" key="1">
    <citation type="submission" date="2019-10" db="EMBL/GenBank/DDBJ databases">
        <title>Draft whole-genome sequence of the purple nonsulfur photosynthetic bacterium Roseospira navarrensis DSM 15114.</title>
        <authorList>
            <person name="Kyndt J.A."/>
            <person name="Meyer T.E."/>
        </authorList>
    </citation>
    <scope>NUCLEOTIDE SEQUENCE [LARGE SCALE GENOMIC DNA]</scope>
    <source>
        <strain evidence="3 4">DSM 15114</strain>
    </source>
</reference>
<dbReference type="InterPro" id="IPR019734">
    <property type="entry name" value="TPR_rpt"/>
</dbReference>
<organism evidence="3 4">
    <name type="scientific">Roseospira navarrensis</name>
    <dbReference type="NCBI Taxonomy" id="140058"/>
    <lineage>
        <taxon>Bacteria</taxon>
        <taxon>Pseudomonadati</taxon>
        <taxon>Pseudomonadota</taxon>
        <taxon>Alphaproteobacteria</taxon>
        <taxon>Rhodospirillales</taxon>
        <taxon>Rhodospirillaceae</taxon>
        <taxon>Roseospira</taxon>
    </lineage>
</organism>
<feature type="chain" id="PRO_5030812697" description="Tetratricopeptide repeat protein" evidence="2">
    <location>
        <begin position="25"/>
        <end position="265"/>
    </location>
</feature>
<protein>
    <recommendedName>
        <fullName evidence="5">Tetratricopeptide repeat protein</fullName>
    </recommendedName>
</protein>
<dbReference type="InterPro" id="IPR011990">
    <property type="entry name" value="TPR-like_helical_dom_sf"/>
</dbReference>
<dbReference type="Gene3D" id="1.25.40.10">
    <property type="entry name" value="Tetratricopeptide repeat domain"/>
    <property type="match status" value="1"/>
</dbReference>
<dbReference type="RefSeq" id="WP_153343184.1">
    <property type="nucleotide sequence ID" value="NZ_WIVE01000022.1"/>
</dbReference>
<evidence type="ECO:0000313" key="4">
    <source>
        <dbReference type="Proteomes" id="UP000434582"/>
    </source>
</evidence>
<feature type="region of interest" description="Disordered" evidence="1">
    <location>
        <begin position="244"/>
        <end position="265"/>
    </location>
</feature>
<proteinExistence type="predicted"/>
<dbReference type="Pfam" id="PF13181">
    <property type="entry name" value="TPR_8"/>
    <property type="match status" value="1"/>
</dbReference>
<comment type="caution">
    <text evidence="3">The sequence shown here is derived from an EMBL/GenBank/DDBJ whole genome shotgun (WGS) entry which is preliminary data.</text>
</comment>
<gene>
    <name evidence="3" type="ORF">GHC57_08580</name>
</gene>
<dbReference type="SMART" id="SM00028">
    <property type="entry name" value="TPR"/>
    <property type="match status" value="4"/>
</dbReference>
<evidence type="ECO:0008006" key="5">
    <source>
        <dbReference type="Google" id="ProtNLM"/>
    </source>
</evidence>
<evidence type="ECO:0000256" key="1">
    <source>
        <dbReference type="SAM" id="MobiDB-lite"/>
    </source>
</evidence>
<dbReference type="EMBL" id="WIVE01000022">
    <property type="protein sequence ID" value="MQX36570.1"/>
    <property type="molecule type" value="Genomic_DNA"/>
</dbReference>
<keyword evidence="4" id="KW-1185">Reference proteome</keyword>
<feature type="signal peptide" evidence="2">
    <location>
        <begin position="1"/>
        <end position="24"/>
    </location>
</feature>
<dbReference type="OrthoDB" id="8480494at2"/>
<evidence type="ECO:0000256" key="2">
    <source>
        <dbReference type="SAM" id="SignalP"/>
    </source>
</evidence>
<keyword evidence="2" id="KW-0732">Signal</keyword>
<accession>A0A7X1ZG15</accession>
<evidence type="ECO:0000313" key="3">
    <source>
        <dbReference type="EMBL" id="MQX36570.1"/>
    </source>
</evidence>
<dbReference type="SUPFAM" id="SSF48452">
    <property type="entry name" value="TPR-like"/>
    <property type="match status" value="1"/>
</dbReference>
<sequence length="265" mass="27501">MSPRLASACPALLAAVLLAGPVAAETLPVEDPQAAYARCMEMTRDRPRDAFGAAVAWEGLGGGEAARHCAAVALFALGEYAEAAARLEILAEESRQPLPLRLEVLAQAGAGWLRAGRPGRAEAALGTAIRLAETPVEGVPSALPDLLIDRATARADQGRDSAAADDLDRALSLRPNDAEALALRASTLRRLGALAAARADAEAALARDPTHPGALLERGNIHRLAGEASAARAAWMRLLETAPDSPEAAAARENLARLDVQGTDQ</sequence>
<dbReference type="Proteomes" id="UP000434582">
    <property type="component" value="Unassembled WGS sequence"/>
</dbReference>